<dbReference type="Gene3D" id="3.30.1540.10">
    <property type="entry name" value="formyl-coa transferase, domain 3"/>
    <property type="match status" value="1"/>
</dbReference>
<evidence type="ECO:0000313" key="2">
    <source>
        <dbReference type="Proteomes" id="UP001500689"/>
    </source>
</evidence>
<proteinExistence type="predicted"/>
<protein>
    <submittedName>
        <fullName evidence="1">Alpha-methylacyl-CoA racemase</fullName>
    </submittedName>
</protein>
<accession>A0ABP6XIM6</accession>
<dbReference type="PANTHER" id="PTHR48228">
    <property type="entry name" value="SUCCINYL-COA--D-CITRAMALATE COA-TRANSFERASE"/>
    <property type="match status" value="1"/>
</dbReference>
<sequence>MTGGPLVGVRVVELAGLGPPVHVGMIMADLGAEVLRIERPGAADSGVLTHLLRGRTRCTIDIKSAEGPAAVLAQVAVADILVEGFRPGVTERLGIGPVDCARVNPGLIYVRVTGWGQDGPRASQAGHDINYIGLTGVLHAIGRAGGRPVPPLNIVGDFGGGSMLAVIGALAALHERAGTGRGQVVDAAIVDGVSLLAQMQFQYLQEGRWSLLRGANRLDGGAPYYDTYRCSDGRYVAVGALEDTFWGRLLDGLGIEPTRWPDRADPARWPEIRRVLTELFAQRPRDDWDEIFASLDACVTPVLSFTESAADRHLKARGTLTPTASGFEAAAAPRIGPLGSPQNDRIR</sequence>
<dbReference type="PANTHER" id="PTHR48228:SF5">
    <property type="entry name" value="ALPHA-METHYLACYL-COA RACEMASE"/>
    <property type="match status" value="1"/>
</dbReference>
<keyword evidence="2" id="KW-1185">Reference proteome</keyword>
<comment type="caution">
    <text evidence="1">The sequence shown here is derived from an EMBL/GenBank/DDBJ whole genome shotgun (WGS) entry which is preliminary data.</text>
</comment>
<dbReference type="Pfam" id="PF02515">
    <property type="entry name" value="CoA_transf_3"/>
    <property type="match status" value="1"/>
</dbReference>
<dbReference type="InterPro" id="IPR003673">
    <property type="entry name" value="CoA-Trfase_fam_III"/>
</dbReference>
<reference evidence="2" key="1">
    <citation type="journal article" date="2019" name="Int. J. Syst. Evol. Microbiol.">
        <title>The Global Catalogue of Microorganisms (GCM) 10K type strain sequencing project: providing services to taxonomists for standard genome sequencing and annotation.</title>
        <authorList>
            <consortium name="The Broad Institute Genomics Platform"/>
            <consortium name="The Broad Institute Genome Sequencing Center for Infectious Disease"/>
            <person name="Wu L."/>
            <person name="Ma J."/>
        </authorList>
    </citation>
    <scope>NUCLEOTIDE SEQUENCE [LARGE SCALE GENOMIC DNA]</scope>
    <source>
        <strain evidence="2">JCM 16898</strain>
    </source>
</reference>
<dbReference type="RefSeq" id="WP_344865762.1">
    <property type="nucleotide sequence ID" value="NZ_BAAAZN010000014.1"/>
</dbReference>
<dbReference type="Proteomes" id="UP001500689">
    <property type="component" value="Unassembled WGS sequence"/>
</dbReference>
<dbReference type="Gene3D" id="3.40.50.10540">
    <property type="entry name" value="Crotonobetainyl-coa:carnitine coa-transferase, domain 1"/>
    <property type="match status" value="1"/>
</dbReference>
<dbReference type="InterPro" id="IPR044855">
    <property type="entry name" value="CoA-Trfase_III_dom3_sf"/>
</dbReference>
<dbReference type="InterPro" id="IPR050509">
    <property type="entry name" value="CoA-transferase_III"/>
</dbReference>
<dbReference type="SUPFAM" id="SSF89796">
    <property type="entry name" value="CoA-transferase family III (CaiB/BaiF)"/>
    <property type="match status" value="1"/>
</dbReference>
<dbReference type="EMBL" id="BAAAZN010000014">
    <property type="protein sequence ID" value="GAA3567896.1"/>
    <property type="molecule type" value="Genomic_DNA"/>
</dbReference>
<dbReference type="InterPro" id="IPR023606">
    <property type="entry name" value="CoA-Trfase_III_dom_1_sf"/>
</dbReference>
<gene>
    <name evidence="1" type="primary">mcr_2</name>
    <name evidence="1" type="ORF">GCM10022222_59780</name>
</gene>
<organism evidence="1 2">
    <name type="scientific">Amycolatopsis ultiminotia</name>
    <dbReference type="NCBI Taxonomy" id="543629"/>
    <lineage>
        <taxon>Bacteria</taxon>
        <taxon>Bacillati</taxon>
        <taxon>Actinomycetota</taxon>
        <taxon>Actinomycetes</taxon>
        <taxon>Pseudonocardiales</taxon>
        <taxon>Pseudonocardiaceae</taxon>
        <taxon>Amycolatopsis</taxon>
    </lineage>
</organism>
<evidence type="ECO:0000313" key="1">
    <source>
        <dbReference type="EMBL" id="GAA3567896.1"/>
    </source>
</evidence>
<name>A0ABP6XIM6_9PSEU</name>